<dbReference type="InterPro" id="IPR046348">
    <property type="entry name" value="SIS_dom_sf"/>
</dbReference>
<evidence type="ECO:0000313" key="6">
    <source>
        <dbReference type="EMBL" id="XBO70984.1"/>
    </source>
</evidence>
<keyword evidence="2" id="KW-0238">DNA-binding</keyword>
<feature type="compositionally biased region" description="Low complexity" evidence="4">
    <location>
        <begin position="159"/>
        <end position="168"/>
    </location>
</feature>
<dbReference type="InterPro" id="IPR035472">
    <property type="entry name" value="RpiR-like_SIS"/>
</dbReference>
<dbReference type="CDD" id="cd05013">
    <property type="entry name" value="SIS_RpiR"/>
    <property type="match status" value="1"/>
</dbReference>
<reference evidence="6" key="1">
    <citation type="submission" date="2022-06" db="EMBL/GenBank/DDBJ databases">
        <title>A novel DMS-producing enzyme.</title>
        <authorList>
            <person name="Zhang Y."/>
        </authorList>
    </citation>
    <scope>NUCLEOTIDE SEQUENCE</scope>
    <source>
        <strain evidence="6">RT37</strain>
    </source>
</reference>
<dbReference type="GO" id="GO:0097367">
    <property type="term" value="F:carbohydrate derivative binding"/>
    <property type="evidence" value="ECO:0007669"/>
    <property type="project" value="InterPro"/>
</dbReference>
<dbReference type="Pfam" id="PF01418">
    <property type="entry name" value="HTH_6"/>
    <property type="match status" value="1"/>
</dbReference>
<dbReference type="InterPro" id="IPR009057">
    <property type="entry name" value="Homeodomain-like_sf"/>
</dbReference>
<dbReference type="Pfam" id="PF01380">
    <property type="entry name" value="SIS"/>
    <property type="match status" value="1"/>
</dbReference>
<feature type="domain" description="HTH rpiR-type" evidence="5">
    <location>
        <begin position="19"/>
        <end position="95"/>
    </location>
</feature>
<feature type="compositionally biased region" description="Polar residues" evidence="4">
    <location>
        <begin position="143"/>
        <end position="154"/>
    </location>
</feature>
<dbReference type="Gene3D" id="1.10.10.10">
    <property type="entry name" value="Winged helix-like DNA-binding domain superfamily/Winged helix DNA-binding domain"/>
    <property type="match status" value="1"/>
</dbReference>
<sequence>MTDTTHADMTHEQSLSHEQSLEARLRAHHQDLPPAERRLAELLLNFPGDISRYSAGELAEAAGTSRAAASRLFRRLGYRDFNEARQQVRDAQRWGSPLYLSSATEARRPAPGDNRATGQNATGHDSGALEQGTGLESAAQGGADQSGSSRQPSARGTEGQALSGSQGALGGLDADSALGMHLAQEQDNLARSFAELDQAALGEAISALGKAPRVHLAGFRNSQMLASFFHRQLQLLRPDVQLLPRPGQTLGEDLVDVGADDLVILIALRRRTGQETSLLDCCRQQGAKTLLLVDPTCPTTLAGDWRLEARVASASPFDSYASCLSMIQAICTIFYRQNIDTCQQRLREVEALHDSLDELSRL</sequence>
<gene>
    <name evidence="6" type="ORF">NFG58_20705</name>
</gene>
<evidence type="ECO:0000259" key="5">
    <source>
        <dbReference type="PROSITE" id="PS51071"/>
    </source>
</evidence>
<organism evidence="6">
    <name type="scientific">Halomonas sp. RT37</name>
    <dbReference type="NCBI Taxonomy" id="2950872"/>
    <lineage>
        <taxon>Bacteria</taxon>
        <taxon>Pseudomonadati</taxon>
        <taxon>Pseudomonadota</taxon>
        <taxon>Gammaproteobacteria</taxon>
        <taxon>Oceanospirillales</taxon>
        <taxon>Halomonadaceae</taxon>
        <taxon>Halomonas</taxon>
    </lineage>
</organism>
<dbReference type="GO" id="GO:0003677">
    <property type="term" value="F:DNA binding"/>
    <property type="evidence" value="ECO:0007669"/>
    <property type="project" value="UniProtKB-KW"/>
</dbReference>
<dbReference type="GO" id="GO:1901135">
    <property type="term" value="P:carbohydrate derivative metabolic process"/>
    <property type="evidence" value="ECO:0007669"/>
    <property type="project" value="InterPro"/>
</dbReference>
<evidence type="ECO:0000256" key="4">
    <source>
        <dbReference type="SAM" id="MobiDB-lite"/>
    </source>
</evidence>
<dbReference type="InterPro" id="IPR000281">
    <property type="entry name" value="HTH_RpiR"/>
</dbReference>
<dbReference type="InterPro" id="IPR047640">
    <property type="entry name" value="RpiR-like"/>
</dbReference>
<protein>
    <submittedName>
        <fullName evidence="6">MurR/RpiR family transcriptional regulator</fullName>
    </submittedName>
</protein>
<dbReference type="RefSeq" id="WP_348827290.1">
    <property type="nucleotide sequence ID" value="NZ_CP098827.1"/>
</dbReference>
<dbReference type="SUPFAM" id="SSF53697">
    <property type="entry name" value="SIS domain"/>
    <property type="match status" value="1"/>
</dbReference>
<evidence type="ECO:0000256" key="2">
    <source>
        <dbReference type="ARBA" id="ARBA00023125"/>
    </source>
</evidence>
<dbReference type="Gene3D" id="3.40.50.10490">
    <property type="entry name" value="Glucose-6-phosphate isomerase like protein, domain 1"/>
    <property type="match status" value="1"/>
</dbReference>
<dbReference type="EMBL" id="CP098827">
    <property type="protein sequence ID" value="XBO70984.1"/>
    <property type="molecule type" value="Genomic_DNA"/>
</dbReference>
<keyword evidence="1" id="KW-0805">Transcription regulation</keyword>
<name>A0AAU7KHA9_9GAMM</name>
<dbReference type="PANTHER" id="PTHR30514">
    <property type="entry name" value="GLUCOKINASE"/>
    <property type="match status" value="1"/>
</dbReference>
<dbReference type="AlphaFoldDB" id="A0AAU7KHA9"/>
<dbReference type="InterPro" id="IPR036388">
    <property type="entry name" value="WH-like_DNA-bd_sf"/>
</dbReference>
<proteinExistence type="predicted"/>
<dbReference type="PANTHER" id="PTHR30514:SF18">
    <property type="entry name" value="RPIR-FAMILY TRANSCRIPTIONAL REGULATOR"/>
    <property type="match status" value="1"/>
</dbReference>
<evidence type="ECO:0000256" key="1">
    <source>
        <dbReference type="ARBA" id="ARBA00023015"/>
    </source>
</evidence>
<dbReference type="InterPro" id="IPR001347">
    <property type="entry name" value="SIS_dom"/>
</dbReference>
<feature type="region of interest" description="Disordered" evidence="4">
    <location>
        <begin position="99"/>
        <end position="168"/>
    </location>
</feature>
<evidence type="ECO:0000256" key="3">
    <source>
        <dbReference type="ARBA" id="ARBA00023163"/>
    </source>
</evidence>
<dbReference type="SUPFAM" id="SSF46689">
    <property type="entry name" value="Homeodomain-like"/>
    <property type="match status" value="1"/>
</dbReference>
<keyword evidence="3" id="KW-0804">Transcription</keyword>
<accession>A0AAU7KHA9</accession>
<dbReference type="PROSITE" id="PS51071">
    <property type="entry name" value="HTH_RPIR"/>
    <property type="match status" value="1"/>
</dbReference>
<dbReference type="GO" id="GO:0003700">
    <property type="term" value="F:DNA-binding transcription factor activity"/>
    <property type="evidence" value="ECO:0007669"/>
    <property type="project" value="InterPro"/>
</dbReference>